<dbReference type="AlphaFoldDB" id="A0A1I7F5R3"/>
<protein>
    <submittedName>
        <fullName evidence="1">Uncharacterized protein</fullName>
    </submittedName>
</protein>
<accession>A0A1I7F5R3</accession>
<evidence type="ECO:0000313" key="2">
    <source>
        <dbReference type="Proteomes" id="UP000183656"/>
    </source>
</evidence>
<reference evidence="1 2" key="1">
    <citation type="submission" date="2016-10" db="EMBL/GenBank/DDBJ databases">
        <authorList>
            <person name="de Groot N.N."/>
        </authorList>
    </citation>
    <scope>NUCLEOTIDE SEQUENCE [LARGE SCALE GENOMIC DNA]</scope>
    <source>
        <strain evidence="1 2">R-24608</strain>
    </source>
</reference>
<dbReference type="EMBL" id="FPBX01000001">
    <property type="protein sequence ID" value="SFU31497.1"/>
    <property type="molecule type" value="Genomic_DNA"/>
</dbReference>
<evidence type="ECO:0000313" key="1">
    <source>
        <dbReference type="EMBL" id="SFU31497.1"/>
    </source>
</evidence>
<organism evidence="1 2">
    <name type="scientific">Paenacidovorax caeni</name>
    <dbReference type="NCBI Taxonomy" id="343013"/>
    <lineage>
        <taxon>Bacteria</taxon>
        <taxon>Pseudomonadati</taxon>
        <taxon>Pseudomonadota</taxon>
        <taxon>Betaproteobacteria</taxon>
        <taxon>Burkholderiales</taxon>
        <taxon>Comamonadaceae</taxon>
        <taxon>Paenacidovorax</taxon>
    </lineage>
</organism>
<gene>
    <name evidence="1" type="ORF">SAMN04489707_1001190</name>
</gene>
<sequence>MTMPNTLAATREALLALLRAVPAVGQVHPCERYASDDRGFKAAYQYRHTDPATDGFGADAHIRGWYLRRAATSELNADGRILNEHTWQMRGYLSFNGAVDSELIFDDLVERMRDAARLAGNLGLPGLLGASTAEERGLQVASSGPVWFAGALCHSAVLQLKTRNWAEWRKP</sequence>
<dbReference type="STRING" id="343013.SAMN04489707_1001190"/>
<proteinExistence type="predicted"/>
<dbReference type="Proteomes" id="UP000183656">
    <property type="component" value="Unassembled WGS sequence"/>
</dbReference>
<keyword evidence="2" id="KW-1185">Reference proteome</keyword>
<dbReference type="RefSeq" id="WP_233495008.1">
    <property type="nucleotide sequence ID" value="NZ_CYIG01000007.1"/>
</dbReference>
<name>A0A1I7F5R3_9BURK</name>